<dbReference type="Pfam" id="PF00188">
    <property type="entry name" value="CAP"/>
    <property type="match status" value="1"/>
</dbReference>
<feature type="domain" description="SCP" evidence="2">
    <location>
        <begin position="410"/>
        <end position="532"/>
    </location>
</feature>
<protein>
    <recommendedName>
        <fullName evidence="2">SCP domain-containing protein</fullName>
    </recommendedName>
</protein>
<accession>A0ABD3QW47</accession>
<keyword evidence="1" id="KW-1133">Transmembrane helix</keyword>
<comment type="caution">
    <text evidence="3">The sequence shown here is derived from an EMBL/GenBank/DDBJ whole genome shotgun (WGS) entry which is preliminary data.</text>
</comment>
<gene>
    <name evidence="3" type="ORF">ACHAW5_001723</name>
</gene>
<dbReference type="Proteomes" id="UP001530315">
    <property type="component" value="Unassembled WGS sequence"/>
</dbReference>
<keyword evidence="1" id="KW-0472">Membrane</keyword>
<evidence type="ECO:0000256" key="1">
    <source>
        <dbReference type="SAM" id="Phobius"/>
    </source>
</evidence>
<dbReference type="AlphaFoldDB" id="A0ABD3QW47"/>
<dbReference type="InterPro" id="IPR035940">
    <property type="entry name" value="CAP_sf"/>
</dbReference>
<organism evidence="3 4">
    <name type="scientific">Stephanodiscus triporus</name>
    <dbReference type="NCBI Taxonomy" id="2934178"/>
    <lineage>
        <taxon>Eukaryota</taxon>
        <taxon>Sar</taxon>
        <taxon>Stramenopiles</taxon>
        <taxon>Ochrophyta</taxon>
        <taxon>Bacillariophyta</taxon>
        <taxon>Coscinodiscophyceae</taxon>
        <taxon>Thalassiosirophycidae</taxon>
        <taxon>Stephanodiscales</taxon>
        <taxon>Stephanodiscaceae</taxon>
        <taxon>Stephanodiscus</taxon>
    </lineage>
</organism>
<keyword evidence="4" id="KW-1185">Reference proteome</keyword>
<evidence type="ECO:0000259" key="2">
    <source>
        <dbReference type="Pfam" id="PF00188"/>
    </source>
</evidence>
<sequence length="606" mass="66036">MGGVVLNPKNRGLLIVGDSGENFTNKVAVQSAVFLWGSQFDQRHAAHMIKMKGIMYLLAVSAGLLTSSSVAGLGVRHEPGNGDESYLRSTGNSESLPSQHDHEIAAAQAIFRDFDFTRSLRERELQYASNDICLPFGETCSGSTDCCRGGCNSQKECFCQASDGLCFNPGQADSYCCSNRCKWNGRCACIKGGASCSVGNDFCCEGYTCGDYGLCVKVQAATTQEDRSTCTQDSYVCFNDGEADDNCCSKFCGSNGRCSPAPTPGPTPMPTVSVLGFTSRSDVTTSAPCADPAEIKLTVEVETDKFGSDVGWSITAFNSEATIAKVVTGTYGLYDRDQVDVCVLPGRYNFTLTDAYGDGVCCMQGDGHVKVYLNYREVLHVKSYGKVVSEVLNVGFDPSPMMSTRDYEYLNAHNSRRFAWFVGSNESDVPLVWSPTLAEQARVWAEELLVNCSVAGIEHEHGVDEGENLAKNTGTVTEDGLGWGQLYPPDNIVGRWVDFEVNRPYPAYGEHQSTWAAASLKSNCEMGCVVCRFADMQETSHGQHSLVAILFRCYVQYSHVEVFLRMIRAGNCDMSRYNATTERHWLSPMLAATSRCGPNCPPEGCY</sequence>
<feature type="transmembrane region" description="Helical" evidence="1">
    <location>
        <begin position="53"/>
        <end position="75"/>
    </location>
</feature>
<dbReference type="InterPro" id="IPR014044">
    <property type="entry name" value="CAP_dom"/>
</dbReference>
<reference evidence="3 4" key="1">
    <citation type="submission" date="2024-10" db="EMBL/GenBank/DDBJ databases">
        <title>Updated reference genomes for cyclostephanoid diatoms.</title>
        <authorList>
            <person name="Roberts W.R."/>
            <person name="Alverson A.J."/>
        </authorList>
    </citation>
    <scope>NUCLEOTIDE SEQUENCE [LARGE SCALE GENOMIC DNA]</scope>
    <source>
        <strain evidence="3 4">AJA276-08</strain>
    </source>
</reference>
<evidence type="ECO:0000313" key="3">
    <source>
        <dbReference type="EMBL" id="KAL3803946.1"/>
    </source>
</evidence>
<dbReference type="EMBL" id="JALLAZ020000102">
    <property type="protein sequence ID" value="KAL3803946.1"/>
    <property type="molecule type" value="Genomic_DNA"/>
</dbReference>
<evidence type="ECO:0000313" key="4">
    <source>
        <dbReference type="Proteomes" id="UP001530315"/>
    </source>
</evidence>
<keyword evidence="1" id="KW-0812">Transmembrane</keyword>
<dbReference type="SUPFAM" id="SSF55797">
    <property type="entry name" value="PR-1-like"/>
    <property type="match status" value="1"/>
</dbReference>
<name>A0ABD3QW47_9STRA</name>
<proteinExistence type="predicted"/>
<dbReference type="Gene3D" id="3.40.33.10">
    <property type="entry name" value="CAP"/>
    <property type="match status" value="1"/>
</dbReference>